<dbReference type="Pfam" id="PF13472">
    <property type="entry name" value="Lipase_GDSL_2"/>
    <property type="match status" value="1"/>
</dbReference>
<evidence type="ECO:0000259" key="3">
    <source>
        <dbReference type="Pfam" id="PF13472"/>
    </source>
</evidence>
<dbReference type="RefSeq" id="WP_306000930.1">
    <property type="nucleotide sequence ID" value="NZ_JASNFN010000023.1"/>
</dbReference>
<reference evidence="5" key="1">
    <citation type="submission" date="2023-05" db="EMBL/GenBank/DDBJ databases">
        <title>Draft genome of Pseudofrankia sp. BMG5.37.</title>
        <authorList>
            <person name="Gtari M."/>
            <person name="Ghodhbane F."/>
            <person name="Sbissi I."/>
        </authorList>
    </citation>
    <scope>NUCLEOTIDE SEQUENCE [LARGE SCALE GENOMIC DNA]</scope>
    <source>
        <strain evidence="5">BMG 814</strain>
    </source>
</reference>
<feature type="region of interest" description="Disordered" evidence="1">
    <location>
        <begin position="289"/>
        <end position="346"/>
    </location>
</feature>
<feature type="transmembrane region" description="Helical" evidence="2">
    <location>
        <begin position="13"/>
        <end position="32"/>
    </location>
</feature>
<keyword evidence="2" id="KW-0472">Membrane</keyword>
<keyword evidence="2" id="KW-1133">Transmembrane helix</keyword>
<accession>A0ABT9IGM3</accession>
<evidence type="ECO:0000256" key="1">
    <source>
        <dbReference type="SAM" id="MobiDB-lite"/>
    </source>
</evidence>
<keyword evidence="4" id="KW-0378">Hydrolase</keyword>
<dbReference type="PANTHER" id="PTHR30383">
    <property type="entry name" value="THIOESTERASE 1/PROTEASE 1/LYSOPHOSPHOLIPASE L1"/>
    <property type="match status" value="1"/>
</dbReference>
<protein>
    <submittedName>
        <fullName evidence="4">SGNH/GDSL hydrolase family protein</fullName>
    </submittedName>
</protein>
<dbReference type="Proteomes" id="UP001233673">
    <property type="component" value="Unassembled WGS sequence"/>
</dbReference>
<evidence type="ECO:0000313" key="4">
    <source>
        <dbReference type="EMBL" id="MDP5184362.1"/>
    </source>
</evidence>
<keyword evidence="2" id="KW-0812">Transmembrane</keyword>
<comment type="caution">
    <text evidence="4">The sequence shown here is derived from an EMBL/GenBank/DDBJ whole genome shotgun (WGS) entry which is preliminary data.</text>
</comment>
<dbReference type="InterPro" id="IPR051532">
    <property type="entry name" value="Ester_Hydrolysis_Enzymes"/>
</dbReference>
<dbReference type="EMBL" id="JASNFN010000023">
    <property type="protein sequence ID" value="MDP5184362.1"/>
    <property type="molecule type" value="Genomic_DNA"/>
</dbReference>
<organism evidence="4 5">
    <name type="scientific">Blastococcus carthaginiensis</name>
    <dbReference type="NCBI Taxonomy" id="3050034"/>
    <lineage>
        <taxon>Bacteria</taxon>
        <taxon>Bacillati</taxon>
        <taxon>Actinomycetota</taxon>
        <taxon>Actinomycetes</taxon>
        <taxon>Geodermatophilales</taxon>
        <taxon>Geodermatophilaceae</taxon>
        <taxon>Blastococcus</taxon>
    </lineage>
</organism>
<dbReference type="InterPro" id="IPR036514">
    <property type="entry name" value="SGNH_hydro_sf"/>
</dbReference>
<dbReference type="GO" id="GO:0016787">
    <property type="term" value="F:hydrolase activity"/>
    <property type="evidence" value="ECO:0007669"/>
    <property type="project" value="UniProtKB-KW"/>
</dbReference>
<name>A0ABT9IGM3_9ACTN</name>
<sequence length="346" mass="35507">MIRTDTARRLATGAAYGGGGVGLAGAALVALLREEARSARRRVEARSTKQDPPSGDGVYGRGGGTPIVLTVLGDSSAVGLGAHRAAETPGVLVAAGLAELAERPVRLVRLARSGARAADLEEQVDRALAERPTVAVIMIGANDVTARTATSVSVGHLTDAVRRLTAAGCEVVVGTCPDLGTIRPIAQPLRTLARRWSRQMAAAQTIAVVEAGGRTVSLGSLLGPAFASDSAMFSVDEFHPSAAGYAAAAAVLLPSVADALGVWPAAADRGLRTLRRDTARPVARAAARAVNRPGTEVQPAEVAGSETGPWGPWALLRRRRPTEMPTPEEAEHVGDESGSPLAGRSG</sequence>
<keyword evidence="5" id="KW-1185">Reference proteome</keyword>
<gene>
    <name evidence="4" type="ORF">QOZ88_17135</name>
</gene>
<dbReference type="InterPro" id="IPR013830">
    <property type="entry name" value="SGNH_hydro"/>
</dbReference>
<dbReference type="PANTHER" id="PTHR30383:SF5">
    <property type="entry name" value="SGNH HYDROLASE-TYPE ESTERASE DOMAIN-CONTAINING PROTEIN"/>
    <property type="match status" value="1"/>
</dbReference>
<dbReference type="SUPFAM" id="SSF52266">
    <property type="entry name" value="SGNH hydrolase"/>
    <property type="match status" value="1"/>
</dbReference>
<evidence type="ECO:0000256" key="2">
    <source>
        <dbReference type="SAM" id="Phobius"/>
    </source>
</evidence>
<dbReference type="CDD" id="cd01836">
    <property type="entry name" value="FeeA_FeeB_like"/>
    <property type="match status" value="1"/>
</dbReference>
<evidence type="ECO:0000313" key="5">
    <source>
        <dbReference type="Proteomes" id="UP001233673"/>
    </source>
</evidence>
<feature type="domain" description="SGNH hydrolase-type esterase" evidence="3">
    <location>
        <begin position="71"/>
        <end position="247"/>
    </location>
</feature>
<feature type="region of interest" description="Disordered" evidence="1">
    <location>
        <begin position="41"/>
        <end position="62"/>
    </location>
</feature>
<dbReference type="Gene3D" id="3.40.50.1110">
    <property type="entry name" value="SGNH hydrolase"/>
    <property type="match status" value="1"/>
</dbReference>
<proteinExistence type="predicted"/>